<reference evidence="15" key="1">
    <citation type="journal article" date="2020" name="Stud. Mycol.">
        <title>101 Dothideomycetes genomes: a test case for predicting lifestyles and emergence of pathogens.</title>
        <authorList>
            <person name="Haridas S."/>
            <person name="Albert R."/>
            <person name="Binder M."/>
            <person name="Bloem J."/>
            <person name="Labutti K."/>
            <person name="Salamov A."/>
            <person name="Andreopoulos B."/>
            <person name="Baker S."/>
            <person name="Barry K."/>
            <person name="Bills G."/>
            <person name="Bluhm B."/>
            <person name="Cannon C."/>
            <person name="Castanera R."/>
            <person name="Culley D."/>
            <person name="Daum C."/>
            <person name="Ezra D."/>
            <person name="Gonzalez J."/>
            <person name="Henrissat B."/>
            <person name="Kuo A."/>
            <person name="Liang C."/>
            <person name="Lipzen A."/>
            <person name="Lutzoni F."/>
            <person name="Magnuson J."/>
            <person name="Mondo S."/>
            <person name="Nolan M."/>
            <person name="Ohm R."/>
            <person name="Pangilinan J."/>
            <person name="Park H.-J."/>
            <person name="Ramirez L."/>
            <person name="Alfaro M."/>
            <person name="Sun H."/>
            <person name="Tritt A."/>
            <person name="Yoshinaga Y."/>
            <person name="Zwiers L.-H."/>
            <person name="Turgeon B."/>
            <person name="Goodwin S."/>
            <person name="Spatafora J."/>
            <person name="Crous P."/>
            <person name="Grigoriev I."/>
        </authorList>
    </citation>
    <scope>NUCLEOTIDE SEQUENCE</scope>
    <source>
        <strain evidence="15">CBS 133067</strain>
    </source>
</reference>
<keyword evidence="9 12" id="KW-0408">Iron</keyword>
<evidence type="ECO:0000256" key="12">
    <source>
        <dbReference type="PIRSR" id="PIRSR602401-1"/>
    </source>
</evidence>
<dbReference type="PROSITE" id="PS00086">
    <property type="entry name" value="CYTOCHROME_P450"/>
    <property type="match status" value="1"/>
</dbReference>
<dbReference type="FunFam" id="1.10.630.10:FF:000047">
    <property type="entry name" value="Cytochrome P450 monooxygenase"/>
    <property type="match status" value="1"/>
</dbReference>
<dbReference type="AlphaFoldDB" id="A0A9P4ICT3"/>
<dbReference type="OrthoDB" id="1470350at2759"/>
<accession>A0A9P4ICT3</accession>
<evidence type="ECO:0000313" key="15">
    <source>
        <dbReference type="EMBL" id="KAF2095866.1"/>
    </source>
</evidence>
<evidence type="ECO:0000256" key="8">
    <source>
        <dbReference type="ARBA" id="ARBA00023002"/>
    </source>
</evidence>
<dbReference type="InterPro" id="IPR001128">
    <property type="entry name" value="Cyt_P450"/>
</dbReference>
<evidence type="ECO:0000256" key="11">
    <source>
        <dbReference type="ARBA" id="ARBA00023136"/>
    </source>
</evidence>
<dbReference type="InterPro" id="IPR017972">
    <property type="entry name" value="Cyt_P450_CS"/>
</dbReference>
<name>A0A9P4ICT3_9PEZI</name>
<dbReference type="GO" id="GO:0020037">
    <property type="term" value="F:heme binding"/>
    <property type="evidence" value="ECO:0007669"/>
    <property type="project" value="InterPro"/>
</dbReference>
<evidence type="ECO:0000256" key="7">
    <source>
        <dbReference type="ARBA" id="ARBA00022989"/>
    </source>
</evidence>
<dbReference type="GO" id="GO:0005506">
    <property type="term" value="F:iron ion binding"/>
    <property type="evidence" value="ECO:0007669"/>
    <property type="project" value="InterPro"/>
</dbReference>
<dbReference type="InterPro" id="IPR036396">
    <property type="entry name" value="Cyt_P450_sf"/>
</dbReference>
<keyword evidence="7 14" id="KW-1133">Transmembrane helix</keyword>
<comment type="subcellular location">
    <subcellularLocation>
        <location evidence="2">Membrane</location>
        <topology evidence="2">Single-pass membrane protein</topology>
    </subcellularLocation>
</comment>
<dbReference type="EMBL" id="ML978130">
    <property type="protein sequence ID" value="KAF2095866.1"/>
    <property type="molecule type" value="Genomic_DNA"/>
</dbReference>
<evidence type="ECO:0000256" key="3">
    <source>
        <dbReference type="ARBA" id="ARBA00010617"/>
    </source>
</evidence>
<proteinExistence type="inferred from homology"/>
<keyword evidence="6 12" id="KW-0479">Metal-binding</keyword>
<evidence type="ECO:0000256" key="4">
    <source>
        <dbReference type="ARBA" id="ARBA00022617"/>
    </source>
</evidence>
<dbReference type="Gene3D" id="1.10.630.10">
    <property type="entry name" value="Cytochrome P450"/>
    <property type="match status" value="1"/>
</dbReference>
<evidence type="ECO:0000256" key="10">
    <source>
        <dbReference type="ARBA" id="ARBA00023033"/>
    </source>
</evidence>
<evidence type="ECO:0000256" key="14">
    <source>
        <dbReference type="SAM" id="Phobius"/>
    </source>
</evidence>
<dbReference type="SUPFAM" id="SSF48264">
    <property type="entry name" value="Cytochrome P450"/>
    <property type="match status" value="1"/>
</dbReference>
<dbReference type="GO" id="GO:0009403">
    <property type="term" value="P:toxin biosynthetic process"/>
    <property type="evidence" value="ECO:0007669"/>
    <property type="project" value="UniProtKB-ARBA"/>
</dbReference>
<gene>
    <name evidence="15" type="ORF">NA57DRAFT_43517</name>
</gene>
<keyword evidence="11 14" id="KW-0472">Membrane</keyword>
<dbReference type="GO" id="GO:0016705">
    <property type="term" value="F:oxidoreductase activity, acting on paired donors, with incorporation or reduction of molecular oxygen"/>
    <property type="evidence" value="ECO:0007669"/>
    <property type="project" value="InterPro"/>
</dbReference>
<comment type="caution">
    <text evidence="15">The sequence shown here is derived from an EMBL/GenBank/DDBJ whole genome shotgun (WGS) entry which is preliminary data.</text>
</comment>
<keyword evidence="5 14" id="KW-0812">Transmembrane</keyword>
<evidence type="ECO:0000256" key="2">
    <source>
        <dbReference type="ARBA" id="ARBA00004167"/>
    </source>
</evidence>
<evidence type="ECO:0000256" key="9">
    <source>
        <dbReference type="ARBA" id="ARBA00023004"/>
    </source>
</evidence>
<dbReference type="InterPro" id="IPR050121">
    <property type="entry name" value="Cytochrome_P450_monoxygenase"/>
</dbReference>
<protein>
    <submittedName>
        <fullName evidence="15">Cytochrome P450</fullName>
    </submittedName>
</protein>
<dbReference type="PANTHER" id="PTHR24305:SF210">
    <property type="entry name" value="CYTOCHROME P450 MONOOXYGENASE ASQL-RELATED"/>
    <property type="match status" value="1"/>
</dbReference>
<dbReference type="PANTHER" id="PTHR24305">
    <property type="entry name" value="CYTOCHROME P450"/>
    <property type="match status" value="1"/>
</dbReference>
<dbReference type="GO" id="GO:0004497">
    <property type="term" value="F:monooxygenase activity"/>
    <property type="evidence" value="ECO:0007669"/>
    <property type="project" value="UniProtKB-KW"/>
</dbReference>
<dbReference type="PRINTS" id="PR00463">
    <property type="entry name" value="EP450I"/>
</dbReference>
<dbReference type="Pfam" id="PF00067">
    <property type="entry name" value="p450"/>
    <property type="match status" value="1"/>
</dbReference>
<dbReference type="GO" id="GO:0016020">
    <property type="term" value="C:membrane"/>
    <property type="evidence" value="ECO:0007669"/>
    <property type="project" value="UniProtKB-SubCell"/>
</dbReference>
<comment type="cofactor">
    <cofactor evidence="1 12">
        <name>heme</name>
        <dbReference type="ChEBI" id="CHEBI:30413"/>
    </cofactor>
</comment>
<evidence type="ECO:0000256" key="5">
    <source>
        <dbReference type="ARBA" id="ARBA00022692"/>
    </source>
</evidence>
<keyword evidence="4 12" id="KW-0349">Heme</keyword>
<dbReference type="Proteomes" id="UP000799772">
    <property type="component" value="Unassembled WGS sequence"/>
</dbReference>
<evidence type="ECO:0000256" key="13">
    <source>
        <dbReference type="RuleBase" id="RU000461"/>
    </source>
</evidence>
<dbReference type="PRINTS" id="PR00385">
    <property type="entry name" value="P450"/>
</dbReference>
<evidence type="ECO:0000256" key="1">
    <source>
        <dbReference type="ARBA" id="ARBA00001971"/>
    </source>
</evidence>
<keyword evidence="16" id="KW-1185">Reference proteome</keyword>
<feature type="binding site" description="axial binding residue" evidence="12">
    <location>
        <position position="450"/>
    </location>
    <ligand>
        <name>heme</name>
        <dbReference type="ChEBI" id="CHEBI:30413"/>
    </ligand>
    <ligandPart>
        <name>Fe</name>
        <dbReference type="ChEBI" id="CHEBI:18248"/>
    </ligandPart>
</feature>
<dbReference type="CDD" id="cd11058">
    <property type="entry name" value="CYP60B-like"/>
    <property type="match status" value="1"/>
</dbReference>
<keyword evidence="10 13" id="KW-0503">Monooxygenase</keyword>
<sequence>MDNPIFNAASFAIVSLLILTCGTLLYALGRMIYNVFFHPLRSYPGPLLWKASSIPSNYAGWTGDQVISVRKLHLKYGDVVRVAPNELSYASEEALRDVMAHKPGHEEFPKDPKRQQKPPNGIANILGAERENHSRYRRLLAHAFSEKGLREQEPLIKQYVDLLVDRLDEMARSGEQTDMVEWYNLVTFDLIGDLAFGDPFNCLKDRRVHPWVYAVPKNVEYSLKNNILKSWGLEAFGRWLLPQDVVSGRKENYRYSEDKIERRIQYNAERGDFWDRVIAKSAGDNKSGQGMSKAEMLNNASVLVLGGSETTATVLSAATCLLLQHPDKLNKATQEIRSAFADTSEITLFSVSQLDYMLAVLDEAQRIYPAVPRPAVRITPNGGATVCGKFVPAGTTVGVHFMSAFGMSSNFHRPSEFIPERFLDEAKESGEFVNDNRGALQPFSLGTRNCIGRNLAYAEMRLILAKVLFHFDLSLDAERTGDWFDQKAWALWSKNPLYVKLSAKER</sequence>
<evidence type="ECO:0000313" key="16">
    <source>
        <dbReference type="Proteomes" id="UP000799772"/>
    </source>
</evidence>
<evidence type="ECO:0000256" key="6">
    <source>
        <dbReference type="ARBA" id="ARBA00022723"/>
    </source>
</evidence>
<keyword evidence="8 13" id="KW-0560">Oxidoreductase</keyword>
<organism evidence="15 16">
    <name type="scientific">Rhizodiscina lignyota</name>
    <dbReference type="NCBI Taxonomy" id="1504668"/>
    <lineage>
        <taxon>Eukaryota</taxon>
        <taxon>Fungi</taxon>
        <taxon>Dikarya</taxon>
        <taxon>Ascomycota</taxon>
        <taxon>Pezizomycotina</taxon>
        <taxon>Dothideomycetes</taxon>
        <taxon>Pleosporomycetidae</taxon>
        <taxon>Aulographales</taxon>
        <taxon>Rhizodiscinaceae</taxon>
        <taxon>Rhizodiscina</taxon>
    </lineage>
</organism>
<feature type="transmembrane region" description="Helical" evidence="14">
    <location>
        <begin position="6"/>
        <end position="28"/>
    </location>
</feature>
<comment type="similarity">
    <text evidence="3 13">Belongs to the cytochrome P450 family.</text>
</comment>
<dbReference type="InterPro" id="IPR002401">
    <property type="entry name" value="Cyt_P450_E_grp-I"/>
</dbReference>